<accession>A0AAI9UD73</accession>
<organism evidence="1 2">
    <name type="scientific">Colletotrichum melonis</name>
    <dbReference type="NCBI Taxonomy" id="1209925"/>
    <lineage>
        <taxon>Eukaryota</taxon>
        <taxon>Fungi</taxon>
        <taxon>Dikarya</taxon>
        <taxon>Ascomycota</taxon>
        <taxon>Pezizomycotina</taxon>
        <taxon>Sordariomycetes</taxon>
        <taxon>Hypocreomycetidae</taxon>
        <taxon>Glomerellales</taxon>
        <taxon>Glomerellaceae</taxon>
        <taxon>Colletotrichum</taxon>
        <taxon>Colletotrichum acutatum species complex</taxon>
    </lineage>
</organism>
<gene>
    <name evidence="1" type="ORF">CMEL01_16485</name>
</gene>
<sequence length="183" mass="20930">MVTGRESGPEWIMDMSRDIAGGAVFQIARPVREQNSTSDPTWTDRVVGIYCEKRQGCFKCHVFGSSLFLLLHAGIPCRWLMALSGCHRSSRCSLVISKSDVLVTITFLLYIPSIILPHNKLLGYCRVAQIDYRRPFWRMSLTHRFLFAFFRNKTSCCLSLEIQSRPSHKPSNLYILSFATMTN</sequence>
<evidence type="ECO:0000313" key="1">
    <source>
        <dbReference type="EMBL" id="KAK1456217.1"/>
    </source>
</evidence>
<protein>
    <submittedName>
        <fullName evidence="1">Uncharacterized protein</fullName>
    </submittedName>
</protein>
<comment type="caution">
    <text evidence="1">The sequence shown here is derived from an EMBL/GenBank/DDBJ whole genome shotgun (WGS) entry which is preliminary data.</text>
</comment>
<dbReference type="Proteomes" id="UP001239795">
    <property type="component" value="Unassembled WGS sequence"/>
</dbReference>
<evidence type="ECO:0000313" key="2">
    <source>
        <dbReference type="Proteomes" id="UP001239795"/>
    </source>
</evidence>
<name>A0AAI9UD73_9PEZI</name>
<proteinExistence type="predicted"/>
<dbReference type="AlphaFoldDB" id="A0AAI9UD73"/>
<reference evidence="1 2" key="1">
    <citation type="submission" date="2016-10" db="EMBL/GenBank/DDBJ databases">
        <title>The genome sequence of Colletotrichum fioriniae PJ7.</title>
        <authorList>
            <person name="Baroncelli R."/>
        </authorList>
    </citation>
    <scope>NUCLEOTIDE SEQUENCE [LARGE SCALE GENOMIC DNA]</scope>
    <source>
        <strain evidence="1">Col 31</strain>
    </source>
</reference>
<dbReference type="EMBL" id="MLGG01000022">
    <property type="protein sequence ID" value="KAK1456217.1"/>
    <property type="molecule type" value="Genomic_DNA"/>
</dbReference>
<keyword evidence="2" id="KW-1185">Reference proteome</keyword>